<evidence type="ECO:0000313" key="8">
    <source>
        <dbReference type="Proteomes" id="UP000621266"/>
    </source>
</evidence>
<comment type="pathway">
    <text evidence="1">Glycan metabolism; L-arabinan degradation.</text>
</comment>
<feature type="signal peptide" evidence="6">
    <location>
        <begin position="1"/>
        <end position="31"/>
    </location>
</feature>
<dbReference type="SUPFAM" id="SSF75005">
    <property type="entry name" value="Arabinanase/levansucrase/invertase"/>
    <property type="match status" value="1"/>
</dbReference>
<gene>
    <name evidence="7" type="ORF">GCU69_08610</name>
</gene>
<reference evidence="7 8" key="1">
    <citation type="submission" date="2019-10" db="EMBL/GenBank/DDBJ databases">
        <title>Streptomyces tenebrisbrunneis sp.nov., an endogenous actinomycete isolated from of Lycium ruthenicum.</title>
        <authorList>
            <person name="Ma L."/>
        </authorList>
    </citation>
    <scope>NUCLEOTIDE SEQUENCE [LARGE SCALE GENOMIC DNA]</scope>
    <source>
        <strain evidence="7 8">TRM 66187</strain>
    </source>
</reference>
<dbReference type="CDD" id="cd08983">
    <property type="entry name" value="GH43_Bt3655-like"/>
    <property type="match status" value="1"/>
</dbReference>
<name>A0ABQ7FMA6_9ACTN</name>
<dbReference type="Proteomes" id="UP000621266">
    <property type="component" value="Unassembled WGS sequence"/>
</dbReference>
<dbReference type="PROSITE" id="PS51318">
    <property type="entry name" value="TAT"/>
    <property type="match status" value="1"/>
</dbReference>
<keyword evidence="4 5" id="KW-0326">Glycosidase</keyword>
<evidence type="ECO:0000256" key="2">
    <source>
        <dbReference type="ARBA" id="ARBA00009865"/>
    </source>
</evidence>
<dbReference type="InterPro" id="IPR006710">
    <property type="entry name" value="Glyco_hydro_43"/>
</dbReference>
<dbReference type="InterPro" id="IPR006311">
    <property type="entry name" value="TAT_signal"/>
</dbReference>
<accession>A0ABQ7FMA6</accession>
<dbReference type="PANTHER" id="PTHR43301">
    <property type="entry name" value="ARABINAN ENDO-1,5-ALPHA-L-ARABINOSIDASE"/>
    <property type="match status" value="1"/>
</dbReference>
<evidence type="ECO:0000256" key="4">
    <source>
        <dbReference type="ARBA" id="ARBA00023295"/>
    </source>
</evidence>
<proteinExistence type="inferred from homology"/>
<dbReference type="RefSeq" id="WP_156205546.1">
    <property type="nucleotide sequence ID" value="NZ_WHPN01000208.1"/>
</dbReference>
<evidence type="ECO:0000256" key="6">
    <source>
        <dbReference type="SAM" id="SignalP"/>
    </source>
</evidence>
<keyword evidence="6" id="KW-0732">Signal</keyword>
<sequence length="311" mass="34018">MSRRPPPGRRLLLKGALAAGALAAVPGTAHAMSPAAPAPHAPAPSAPAAARYTMTAFTNTSESNMYVYESSDATTYTLLKGPAYTPPSGLIRDPSIIRRGDGDYWIVHTTDWTGNTIGFARSADRVNWEFAGTHTLPTTGTARTWAPEWFVDEDGSVHVLVSLDLTGDYTFVPHLLSATGTGPGDWSEPRPVAGLDTSNYIDTFVVRHDGRYHAITKQETTKYLEHAVADRLEGPYTFLGTGDWAGWGSWREGPALVRLPDGGWRAYFDGYAEQKYWYSDSHDGLTTWTPLRELPGLTGFARHFTVLKEDV</sequence>
<dbReference type="EMBL" id="WHPN01000208">
    <property type="protein sequence ID" value="KAF4409499.1"/>
    <property type="molecule type" value="Genomic_DNA"/>
</dbReference>
<dbReference type="Gene3D" id="2.115.10.20">
    <property type="entry name" value="Glycosyl hydrolase domain, family 43"/>
    <property type="match status" value="1"/>
</dbReference>
<keyword evidence="3 5" id="KW-0378">Hydrolase</keyword>
<comment type="similarity">
    <text evidence="2 5">Belongs to the glycosyl hydrolase 43 family.</text>
</comment>
<dbReference type="InterPro" id="IPR050727">
    <property type="entry name" value="GH43_arabinanases"/>
</dbReference>
<protein>
    <submittedName>
        <fullName evidence="7">Glycoside hydrolase family 43 protein</fullName>
    </submittedName>
</protein>
<dbReference type="GO" id="GO:0016787">
    <property type="term" value="F:hydrolase activity"/>
    <property type="evidence" value="ECO:0007669"/>
    <property type="project" value="UniProtKB-KW"/>
</dbReference>
<evidence type="ECO:0000256" key="1">
    <source>
        <dbReference type="ARBA" id="ARBA00004834"/>
    </source>
</evidence>
<evidence type="ECO:0000256" key="5">
    <source>
        <dbReference type="RuleBase" id="RU361187"/>
    </source>
</evidence>
<evidence type="ECO:0000313" key="7">
    <source>
        <dbReference type="EMBL" id="KAF4409499.1"/>
    </source>
</evidence>
<organism evidence="7 8">
    <name type="scientific">Streptomyces lycii</name>
    <dbReference type="NCBI Taxonomy" id="2654337"/>
    <lineage>
        <taxon>Bacteria</taxon>
        <taxon>Bacillati</taxon>
        <taxon>Actinomycetota</taxon>
        <taxon>Actinomycetes</taxon>
        <taxon>Kitasatosporales</taxon>
        <taxon>Streptomycetaceae</taxon>
        <taxon>Streptomyces</taxon>
    </lineage>
</organism>
<keyword evidence="8" id="KW-1185">Reference proteome</keyword>
<evidence type="ECO:0000256" key="3">
    <source>
        <dbReference type="ARBA" id="ARBA00022801"/>
    </source>
</evidence>
<feature type="chain" id="PRO_5046300025" evidence="6">
    <location>
        <begin position="32"/>
        <end position="311"/>
    </location>
</feature>
<dbReference type="PANTHER" id="PTHR43301:SF3">
    <property type="entry name" value="ARABINAN ENDO-1,5-ALPHA-L-ARABINOSIDASE A-RELATED"/>
    <property type="match status" value="1"/>
</dbReference>
<dbReference type="InterPro" id="IPR023296">
    <property type="entry name" value="Glyco_hydro_beta-prop_sf"/>
</dbReference>
<dbReference type="Pfam" id="PF04616">
    <property type="entry name" value="Glyco_hydro_43"/>
    <property type="match status" value="1"/>
</dbReference>
<comment type="caution">
    <text evidence="7">The sequence shown here is derived from an EMBL/GenBank/DDBJ whole genome shotgun (WGS) entry which is preliminary data.</text>
</comment>